<dbReference type="Proteomes" id="UP000199051">
    <property type="component" value="Unassembled WGS sequence"/>
</dbReference>
<gene>
    <name evidence="1" type="ORF">SAMN04487818_101500</name>
</gene>
<evidence type="ECO:0000313" key="2">
    <source>
        <dbReference type="Proteomes" id="UP000199051"/>
    </source>
</evidence>
<organism evidence="1 2">
    <name type="scientific">Actinokineospora terrae</name>
    <dbReference type="NCBI Taxonomy" id="155974"/>
    <lineage>
        <taxon>Bacteria</taxon>
        <taxon>Bacillati</taxon>
        <taxon>Actinomycetota</taxon>
        <taxon>Actinomycetes</taxon>
        <taxon>Pseudonocardiales</taxon>
        <taxon>Pseudonocardiaceae</taxon>
        <taxon>Actinokineospora</taxon>
    </lineage>
</organism>
<keyword evidence="2" id="KW-1185">Reference proteome</keyword>
<dbReference type="AlphaFoldDB" id="A0A1H9L7X4"/>
<name>A0A1H9L7X4_9PSEU</name>
<reference evidence="2" key="1">
    <citation type="submission" date="2016-10" db="EMBL/GenBank/DDBJ databases">
        <authorList>
            <person name="Varghese N."/>
            <person name="Submissions S."/>
        </authorList>
    </citation>
    <scope>NUCLEOTIDE SEQUENCE [LARGE SCALE GENOMIC DNA]</scope>
    <source>
        <strain evidence="2">DSM 44260</strain>
    </source>
</reference>
<proteinExistence type="predicted"/>
<accession>A0A1H9L7X4</accession>
<dbReference type="EMBL" id="FOGI01000001">
    <property type="protein sequence ID" value="SER07611.1"/>
    <property type="molecule type" value="Genomic_DNA"/>
</dbReference>
<evidence type="ECO:0000313" key="1">
    <source>
        <dbReference type="EMBL" id="SER07611.1"/>
    </source>
</evidence>
<sequence length="42" mass="4520">MVSAGCRRYWHPAPGAVTKHDFGCEKALSCTGGSTPVVWRAE</sequence>
<protein>
    <submittedName>
        <fullName evidence="1">Uncharacterized protein</fullName>
    </submittedName>
</protein>